<dbReference type="InterPro" id="IPR001789">
    <property type="entry name" value="Sig_transdc_resp-reg_receiver"/>
</dbReference>
<dbReference type="Proteomes" id="UP001568698">
    <property type="component" value="Unassembled WGS sequence"/>
</dbReference>
<dbReference type="PANTHER" id="PTHR44591">
    <property type="entry name" value="STRESS RESPONSE REGULATOR PROTEIN 1"/>
    <property type="match status" value="1"/>
</dbReference>
<dbReference type="InterPro" id="IPR050595">
    <property type="entry name" value="Bact_response_regulator"/>
</dbReference>
<dbReference type="EMBL" id="JBGLYH010000011">
    <property type="protein sequence ID" value="MEZ7196289.1"/>
    <property type="molecule type" value="Genomic_DNA"/>
</dbReference>
<evidence type="ECO:0000313" key="4">
    <source>
        <dbReference type="EMBL" id="MEZ7196289.1"/>
    </source>
</evidence>
<dbReference type="PROSITE" id="PS50110">
    <property type="entry name" value="RESPONSE_REGULATORY"/>
    <property type="match status" value="1"/>
</dbReference>
<dbReference type="InterPro" id="IPR011006">
    <property type="entry name" value="CheY-like_superfamily"/>
</dbReference>
<feature type="domain" description="Response regulatory" evidence="3">
    <location>
        <begin position="8"/>
        <end position="122"/>
    </location>
</feature>
<proteinExistence type="predicted"/>
<name>A0ABV4K2M0_9BACT</name>
<dbReference type="SUPFAM" id="SSF52172">
    <property type="entry name" value="CheY-like"/>
    <property type="match status" value="1"/>
</dbReference>
<dbReference type="SMART" id="SM00448">
    <property type="entry name" value="REC"/>
    <property type="match status" value="1"/>
</dbReference>
<keyword evidence="1 2" id="KW-0597">Phosphoprotein</keyword>
<accession>A0ABV4K2M0</accession>
<sequence>MTATSKTSILILDDEPIVSKRLQPALEKKGYEVESFYESAQAMARIRERSFDIVVTDLKMEGIDGMQFLAEVKKLSPSTEVIVITGFATMDTAKESMRKGVFDFLAKPFKLGEIQEVIRKAEEHIRLGKEGKE</sequence>
<keyword evidence="5" id="KW-1185">Reference proteome</keyword>
<protein>
    <submittedName>
        <fullName evidence="4">Response regulator</fullName>
    </submittedName>
</protein>
<evidence type="ECO:0000259" key="3">
    <source>
        <dbReference type="PROSITE" id="PS50110"/>
    </source>
</evidence>
<comment type="caution">
    <text evidence="4">The sequence shown here is derived from an EMBL/GenBank/DDBJ whole genome shotgun (WGS) entry which is preliminary data.</text>
</comment>
<dbReference type="Pfam" id="PF00072">
    <property type="entry name" value="Response_reg"/>
    <property type="match status" value="1"/>
</dbReference>
<evidence type="ECO:0000256" key="1">
    <source>
        <dbReference type="ARBA" id="ARBA00022553"/>
    </source>
</evidence>
<dbReference type="Gene3D" id="3.40.50.2300">
    <property type="match status" value="1"/>
</dbReference>
<dbReference type="PANTHER" id="PTHR44591:SF3">
    <property type="entry name" value="RESPONSE REGULATORY DOMAIN-CONTAINING PROTEIN"/>
    <property type="match status" value="1"/>
</dbReference>
<feature type="modified residue" description="4-aspartylphosphate" evidence="2">
    <location>
        <position position="57"/>
    </location>
</feature>
<reference evidence="4 5" key="1">
    <citation type="submission" date="2024-08" db="EMBL/GenBank/DDBJ databases">
        <title>Sulfate-reducing bacteria isolated from formation water of the oil field in Kazakhstan and description of Pseudodesulfovibrio sp.</title>
        <authorList>
            <person name="Bidzhieva S.K."/>
            <person name="Tourova T.P."/>
            <person name="Grouzdev D.S."/>
            <person name="Beletsky A.V."/>
            <person name="Sokolova D.S."/>
            <person name="Samigullina S.R."/>
            <person name="Poltaraus A.B."/>
            <person name="Avtukh A.N."/>
            <person name="Tereshina V.M."/>
            <person name="Zhaparov N.S."/>
            <person name="Mardanov A.V."/>
            <person name="Nazina T.N."/>
        </authorList>
    </citation>
    <scope>NUCLEOTIDE SEQUENCE [LARGE SCALE GENOMIC DNA]</scope>
    <source>
        <strain evidence="4 5">9FUS</strain>
    </source>
</reference>
<evidence type="ECO:0000313" key="5">
    <source>
        <dbReference type="Proteomes" id="UP001568698"/>
    </source>
</evidence>
<dbReference type="RefSeq" id="WP_371385827.1">
    <property type="nucleotide sequence ID" value="NZ_JBGLYH010000011.1"/>
</dbReference>
<gene>
    <name evidence="4" type="ORF">AB6M95_05970</name>
</gene>
<organism evidence="4 5">
    <name type="scientific">Pseudodesulfovibrio karagichevae</name>
    <dbReference type="NCBI Taxonomy" id="3239305"/>
    <lineage>
        <taxon>Bacteria</taxon>
        <taxon>Pseudomonadati</taxon>
        <taxon>Thermodesulfobacteriota</taxon>
        <taxon>Desulfovibrionia</taxon>
        <taxon>Desulfovibrionales</taxon>
        <taxon>Desulfovibrionaceae</taxon>
    </lineage>
</organism>
<evidence type="ECO:0000256" key="2">
    <source>
        <dbReference type="PROSITE-ProRule" id="PRU00169"/>
    </source>
</evidence>